<dbReference type="InterPro" id="IPR003439">
    <property type="entry name" value="ABC_transporter-like_ATP-bd"/>
</dbReference>
<reference evidence="10" key="2">
    <citation type="journal article" date="2023" name="Microbiome">
        <title>Synthase-selected sorting approach identifies a beta-lactone synthase in a nudibranch symbiotic bacterium.</title>
        <authorList>
            <person name="Dzunkova M."/>
            <person name="La Clair J.J."/>
            <person name="Tyml T."/>
            <person name="Doud D."/>
            <person name="Schulz F."/>
            <person name="Piquer-Esteban S."/>
            <person name="Porcel Sanchis D."/>
            <person name="Osborn A."/>
            <person name="Robinson D."/>
            <person name="Louie K.B."/>
            <person name="Bowen B.P."/>
            <person name="Bowers R.M."/>
            <person name="Lee J."/>
            <person name="Arnau V."/>
            <person name="Diaz-Villanueva W."/>
            <person name="Stepanauskas R."/>
            <person name="Gosliner T."/>
            <person name="Date S.V."/>
            <person name="Northen T.R."/>
            <person name="Cheng J.F."/>
            <person name="Burkart M.D."/>
            <person name="Woyke T."/>
        </authorList>
    </citation>
    <scope>NUCLEOTIDE SEQUENCE</scope>
    <source>
        <strain evidence="10">Df01</strain>
    </source>
</reference>
<keyword evidence="5 8" id="KW-0067">ATP-binding</keyword>
<dbReference type="PANTHER" id="PTHR42781:SF5">
    <property type="entry name" value="PUTRESCINE TRANSPORT ATP-BINDING PROTEIN POTG"/>
    <property type="match status" value="1"/>
</dbReference>
<keyword evidence="7 8" id="KW-0472">Membrane</keyword>
<evidence type="ECO:0000313" key="10">
    <source>
        <dbReference type="EMBL" id="MDM5146800.1"/>
    </source>
</evidence>
<dbReference type="PANTHER" id="PTHR42781">
    <property type="entry name" value="SPERMIDINE/PUTRESCINE IMPORT ATP-BINDING PROTEIN POTA"/>
    <property type="match status" value="1"/>
</dbReference>
<comment type="caution">
    <text evidence="10">The sequence shown here is derived from an EMBL/GenBank/DDBJ whole genome shotgun (WGS) entry which is preliminary data.</text>
</comment>
<dbReference type="Gene3D" id="3.40.50.300">
    <property type="entry name" value="P-loop containing nucleotide triphosphate hydrolases"/>
    <property type="match status" value="1"/>
</dbReference>
<evidence type="ECO:0000259" key="9">
    <source>
        <dbReference type="PROSITE" id="PS50893"/>
    </source>
</evidence>
<feature type="domain" description="ABC transporter" evidence="9">
    <location>
        <begin position="7"/>
        <end position="237"/>
    </location>
</feature>
<dbReference type="GO" id="GO:0005524">
    <property type="term" value="F:ATP binding"/>
    <property type="evidence" value="ECO:0007669"/>
    <property type="project" value="UniProtKB-KW"/>
</dbReference>
<keyword evidence="3" id="KW-0997">Cell inner membrane</keyword>
<dbReference type="InterPro" id="IPR017871">
    <property type="entry name" value="ABC_transporter-like_CS"/>
</dbReference>
<dbReference type="SUPFAM" id="SSF50331">
    <property type="entry name" value="MOP-like"/>
    <property type="match status" value="1"/>
</dbReference>
<evidence type="ECO:0000313" key="11">
    <source>
        <dbReference type="Proteomes" id="UP001168167"/>
    </source>
</evidence>
<comment type="subunit">
    <text evidence="8">The complex is composed of two ATP-binding proteins (PotA), two transmembrane proteins (PotB and PotC) and a solute-binding protein (PotD).</text>
</comment>
<evidence type="ECO:0000256" key="3">
    <source>
        <dbReference type="ARBA" id="ARBA00022519"/>
    </source>
</evidence>
<keyword evidence="6 8" id="KW-1278">Translocase</keyword>
<dbReference type="NCBIfam" id="TIGR01187">
    <property type="entry name" value="potA"/>
    <property type="match status" value="1"/>
</dbReference>
<evidence type="ECO:0000256" key="2">
    <source>
        <dbReference type="ARBA" id="ARBA00022475"/>
    </source>
</evidence>
<dbReference type="EC" id="7.6.2.11" evidence="8"/>
<keyword evidence="4 8" id="KW-0547">Nucleotide-binding</keyword>
<reference evidence="10" key="1">
    <citation type="submission" date="2022-08" db="EMBL/GenBank/DDBJ databases">
        <authorList>
            <person name="Dzunkova M."/>
            <person name="La Clair J."/>
            <person name="Tyml T."/>
            <person name="Doud D."/>
            <person name="Schulz F."/>
            <person name="Piquer S."/>
            <person name="Porcel Sanchis D."/>
            <person name="Osborn A."/>
            <person name="Robinson D."/>
            <person name="Louie K.B."/>
            <person name="Bowen B.P."/>
            <person name="Bowers R."/>
            <person name="Lee J."/>
            <person name="Arnau Llombart V."/>
            <person name="Diaz Villanueva W."/>
            <person name="Gosliner T."/>
            <person name="Northen T."/>
            <person name="Cheng J.-F."/>
            <person name="Burkart M.D."/>
            <person name="Woyke T."/>
        </authorList>
    </citation>
    <scope>NUCLEOTIDE SEQUENCE</scope>
    <source>
        <strain evidence="10">Df01</strain>
    </source>
</reference>
<dbReference type="Pfam" id="PF00005">
    <property type="entry name" value="ABC_tran"/>
    <property type="match status" value="1"/>
</dbReference>
<keyword evidence="11" id="KW-1185">Reference proteome</keyword>
<dbReference type="Proteomes" id="UP001168167">
    <property type="component" value="Unassembled WGS sequence"/>
</dbReference>
<proteinExistence type="inferred from homology"/>
<dbReference type="Pfam" id="PF08402">
    <property type="entry name" value="TOBE_2"/>
    <property type="match status" value="1"/>
</dbReference>
<evidence type="ECO:0000256" key="7">
    <source>
        <dbReference type="ARBA" id="ARBA00023136"/>
    </source>
</evidence>
<dbReference type="EMBL" id="JANQAO010000001">
    <property type="protein sequence ID" value="MDM5146800.1"/>
    <property type="molecule type" value="Genomic_DNA"/>
</dbReference>
<keyword evidence="1 8" id="KW-0813">Transport</keyword>
<evidence type="ECO:0000256" key="4">
    <source>
        <dbReference type="ARBA" id="ARBA00022741"/>
    </source>
</evidence>
<dbReference type="InterPro" id="IPR008995">
    <property type="entry name" value="Mo/tungstate-bd_C_term_dom"/>
</dbReference>
<dbReference type="SMART" id="SM00382">
    <property type="entry name" value="AAA"/>
    <property type="match status" value="1"/>
</dbReference>
<sequence>MSNTALISIRNLIKCFGQDTAVNNVSLDIGDKEFLALLGPSGCGKTTLLRMLGGFENPTAGSICIDGEDVTALPPNKRPVNMVFQSYAVFPHMTVADNIAYGLRMEGIAAAETTTRVREMLAQVRMEEYAKRYPAQLSGGQRQRVALARALIKRPRVLLLDEPLSALDAKLREVMQTELVKLQHTVGITFVMVTHDQDEALSMAERVAVMESGSIRQSDSPRNLYESPNNRFVADFVGRMNILPAHHISDNLFMVEGLGKVRAQNGGSATSYVAIRPEKLSLSATASANESTISVVELVSYYGGLTVLTVRTKTGAQLTVVLPNNHRDSRPPDANEQITISWSADDMIALSE</sequence>
<comment type="function">
    <text evidence="8">Part of the ABC transporter complex PotABCD involved in spermidine/putrescine import. Responsible for energy coupling to the transport system.</text>
</comment>
<dbReference type="PROSITE" id="PS00211">
    <property type="entry name" value="ABC_TRANSPORTER_1"/>
    <property type="match status" value="1"/>
</dbReference>
<accession>A0ABT7QJ86</accession>
<dbReference type="Gene3D" id="2.40.50.100">
    <property type="match status" value="1"/>
</dbReference>
<comment type="similarity">
    <text evidence="8">Belongs to the ABC transporter superfamily. Spermidine/putrescine importer (TC 3.A.1.11.1) family.</text>
</comment>
<evidence type="ECO:0000256" key="1">
    <source>
        <dbReference type="ARBA" id="ARBA00022448"/>
    </source>
</evidence>
<comment type="catalytic activity">
    <reaction evidence="8">
        <text>ATP + H2O + polyamine-[polyamine-binding protein]Side 1 = ADP + phosphate + polyamineSide 2 + [polyamine-binding protein]Side 1.</text>
        <dbReference type="EC" id="7.6.2.11"/>
    </reaction>
</comment>
<evidence type="ECO:0000256" key="8">
    <source>
        <dbReference type="RuleBase" id="RU364083"/>
    </source>
</evidence>
<name>A0ABT7QJ86_9GAMM</name>
<gene>
    <name evidence="8" type="primary">potA</name>
    <name evidence="10" type="ORF">NQX30_00140</name>
</gene>
<protein>
    <recommendedName>
        <fullName evidence="8">Spermidine/putrescine import ATP-binding protein PotA</fullName>
        <ecNumber evidence="8">7.6.2.11</ecNumber>
    </recommendedName>
</protein>
<dbReference type="InterPro" id="IPR050093">
    <property type="entry name" value="ABC_SmlMolc_Importer"/>
</dbReference>
<dbReference type="InterPro" id="IPR013611">
    <property type="entry name" value="Transp-assoc_OB_typ2"/>
</dbReference>
<dbReference type="SUPFAM" id="SSF52540">
    <property type="entry name" value="P-loop containing nucleoside triphosphate hydrolases"/>
    <property type="match status" value="1"/>
</dbReference>
<dbReference type="InterPro" id="IPR005893">
    <property type="entry name" value="PotA-like"/>
</dbReference>
<evidence type="ECO:0000256" key="6">
    <source>
        <dbReference type="ARBA" id="ARBA00022967"/>
    </source>
</evidence>
<dbReference type="InterPro" id="IPR027417">
    <property type="entry name" value="P-loop_NTPase"/>
</dbReference>
<keyword evidence="2 8" id="KW-1003">Cell membrane</keyword>
<organism evidence="10 11">
    <name type="scientific">Candidatus Doriopsillibacter californiensis</name>
    <dbReference type="NCBI Taxonomy" id="2970740"/>
    <lineage>
        <taxon>Bacteria</taxon>
        <taxon>Pseudomonadati</taxon>
        <taxon>Pseudomonadota</taxon>
        <taxon>Gammaproteobacteria</taxon>
        <taxon>Candidatus Tethybacterales</taxon>
        <taxon>Candidatus Persebacteraceae</taxon>
        <taxon>Candidatus Doriopsillibacter</taxon>
    </lineage>
</organism>
<dbReference type="PROSITE" id="PS50893">
    <property type="entry name" value="ABC_TRANSPORTER_2"/>
    <property type="match status" value="1"/>
</dbReference>
<evidence type="ECO:0000256" key="5">
    <source>
        <dbReference type="ARBA" id="ARBA00022840"/>
    </source>
</evidence>
<dbReference type="InterPro" id="IPR003593">
    <property type="entry name" value="AAA+_ATPase"/>
</dbReference>